<name>A0A347UF73_9RHOB</name>
<protein>
    <submittedName>
        <fullName evidence="6">CvpA family protein</fullName>
    </submittedName>
</protein>
<keyword evidence="3 5" id="KW-1133">Transmembrane helix</keyword>
<feature type="transmembrane region" description="Helical" evidence="5">
    <location>
        <begin position="6"/>
        <end position="24"/>
    </location>
</feature>
<comment type="subcellular location">
    <subcellularLocation>
        <location evidence="1">Membrane</location>
        <topology evidence="1">Multi-pass membrane protein</topology>
    </subcellularLocation>
</comment>
<dbReference type="RefSeq" id="WP_118942158.1">
    <property type="nucleotide sequence ID" value="NZ_CP032125.1"/>
</dbReference>
<keyword evidence="4 5" id="KW-0472">Membrane</keyword>
<dbReference type="InterPro" id="IPR052719">
    <property type="entry name" value="CvpA-like"/>
</dbReference>
<feature type="transmembrane region" description="Helical" evidence="5">
    <location>
        <begin position="111"/>
        <end position="131"/>
    </location>
</feature>
<dbReference type="GO" id="GO:0009403">
    <property type="term" value="P:toxin biosynthetic process"/>
    <property type="evidence" value="ECO:0007669"/>
    <property type="project" value="InterPro"/>
</dbReference>
<reference evidence="6 7" key="1">
    <citation type="submission" date="2018-09" db="EMBL/GenBank/DDBJ databases">
        <title>Profundibacter amoris BAR1 gen. nov., sp. nov., a new member of the Roseobacter clade isolated at Lokis Castle Vent Field on the Arctic Mid-Oceanic Ridge.</title>
        <authorList>
            <person name="Le Moine Bauer S."/>
            <person name="Sjoeberg A.G."/>
            <person name="L'Haridon S."/>
            <person name="Stokke R."/>
            <person name="Roalkvam I."/>
            <person name="Steen I.H."/>
            <person name="Dahle H."/>
        </authorList>
    </citation>
    <scope>NUCLEOTIDE SEQUENCE [LARGE SCALE GENOMIC DNA]</scope>
    <source>
        <strain evidence="6 7">BAR1</strain>
    </source>
</reference>
<proteinExistence type="predicted"/>
<dbReference type="Proteomes" id="UP000261704">
    <property type="component" value="Chromosome"/>
</dbReference>
<dbReference type="Pfam" id="PF02674">
    <property type="entry name" value="Colicin_V"/>
    <property type="match status" value="1"/>
</dbReference>
<feature type="transmembrane region" description="Helical" evidence="5">
    <location>
        <begin position="71"/>
        <end position="99"/>
    </location>
</feature>
<dbReference type="KEGG" id="pamo:BAR1_05850"/>
<accession>A0A347UF73</accession>
<evidence type="ECO:0000313" key="6">
    <source>
        <dbReference type="EMBL" id="AXX97501.1"/>
    </source>
</evidence>
<dbReference type="PANTHER" id="PTHR36926">
    <property type="entry name" value="COLICIN V PRODUCTION PROTEIN"/>
    <property type="match status" value="1"/>
</dbReference>
<evidence type="ECO:0000256" key="2">
    <source>
        <dbReference type="ARBA" id="ARBA00022692"/>
    </source>
</evidence>
<dbReference type="InterPro" id="IPR003825">
    <property type="entry name" value="Colicin-V_CvpA"/>
</dbReference>
<keyword evidence="7" id="KW-1185">Reference proteome</keyword>
<organism evidence="6 7">
    <name type="scientific">Profundibacter amoris</name>
    <dbReference type="NCBI Taxonomy" id="2171755"/>
    <lineage>
        <taxon>Bacteria</taxon>
        <taxon>Pseudomonadati</taxon>
        <taxon>Pseudomonadota</taxon>
        <taxon>Alphaproteobacteria</taxon>
        <taxon>Rhodobacterales</taxon>
        <taxon>Paracoccaceae</taxon>
        <taxon>Profundibacter</taxon>
    </lineage>
</organism>
<dbReference type="GO" id="GO:0016020">
    <property type="term" value="C:membrane"/>
    <property type="evidence" value="ECO:0007669"/>
    <property type="project" value="UniProtKB-SubCell"/>
</dbReference>
<sequence length="188" mass="20177">MEGFTIIDAVVAVVIILSALLAYSRGFVRESLSIAGWVVAAVLAFMFAAQAEPLVREVPVLGDFLKDSCELSRIAAFAAVFAVALIVMSLITPLFSLIVQRSALGGIDQGLGFLFGVARGLLLVGIALVVYDRVITDQAIPMIDDSRTARVFAKMQDRINDSIPEDAPGWITSRYDQLVGECNKPASN</sequence>
<dbReference type="AlphaFoldDB" id="A0A347UF73"/>
<dbReference type="PANTHER" id="PTHR36926:SF1">
    <property type="entry name" value="COLICIN V PRODUCTION PROTEIN"/>
    <property type="match status" value="1"/>
</dbReference>
<evidence type="ECO:0000256" key="4">
    <source>
        <dbReference type="ARBA" id="ARBA00023136"/>
    </source>
</evidence>
<keyword evidence="2 5" id="KW-0812">Transmembrane</keyword>
<evidence type="ECO:0000313" key="7">
    <source>
        <dbReference type="Proteomes" id="UP000261704"/>
    </source>
</evidence>
<feature type="transmembrane region" description="Helical" evidence="5">
    <location>
        <begin position="31"/>
        <end position="51"/>
    </location>
</feature>
<dbReference type="EMBL" id="CP032125">
    <property type="protein sequence ID" value="AXX97501.1"/>
    <property type="molecule type" value="Genomic_DNA"/>
</dbReference>
<dbReference type="OrthoDB" id="9806894at2"/>
<gene>
    <name evidence="6" type="ORF">BAR1_05850</name>
</gene>
<evidence type="ECO:0000256" key="1">
    <source>
        <dbReference type="ARBA" id="ARBA00004141"/>
    </source>
</evidence>
<evidence type="ECO:0000256" key="3">
    <source>
        <dbReference type="ARBA" id="ARBA00022989"/>
    </source>
</evidence>
<evidence type="ECO:0000256" key="5">
    <source>
        <dbReference type="SAM" id="Phobius"/>
    </source>
</evidence>